<evidence type="ECO:0000313" key="7">
    <source>
        <dbReference type="EMBL" id="MFC6085238.1"/>
    </source>
</evidence>
<dbReference type="Gene3D" id="1.10.10.10">
    <property type="entry name" value="Winged helix-like DNA-binding domain superfamily/Winged helix DNA-binding domain"/>
    <property type="match status" value="1"/>
</dbReference>
<dbReference type="Pfam" id="PF03704">
    <property type="entry name" value="BTAD"/>
    <property type="match status" value="1"/>
</dbReference>
<dbReference type="SUPFAM" id="SSF48452">
    <property type="entry name" value="TPR-like"/>
    <property type="match status" value="1"/>
</dbReference>
<accession>A0ABW1NQG3</accession>
<evidence type="ECO:0000256" key="3">
    <source>
        <dbReference type="ARBA" id="ARBA00023125"/>
    </source>
</evidence>
<keyword evidence="4" id="KW-0804">Transcription</keyword>
<name>A0ABW1NQG3_9ACTN</name>
<dbReference type="RefSeq" id="WP_380759163.1">
    <property type="nucleotide sequence ID" value="NZ_JBHSRF010000058.1"/>
</dbReference>
<evidence type="ECO:0000313" key="8">
    <source>
        <dbReference type="Proteomes" id="UP001596137"/>
    </source>
</evidence>
<evidence type="ECO:0000256" key="1">
    <source>
        <dbReference type="ARBA" id="ARBA00005820"/>
    </source>
</evidence>
<keyword evidence="3 5" id="KW-0238">DNA-binding</keyword>
<dbReference type="PANTHER" id="PTHR35807">
    <property type="entry name" value="TRANSCRIPTIONAL REGULATOR REDD-RELATED"/>
    <property type="match status" value="1"/>
</dbReference>
<dbReference type="PROSITE" id="PS51755">
    <property type="entry name" value="OMPR_PHOB"/>
    <property type="match status" value="1"/>
</dbReference>
<dbReference type="Pfam" id="PF00486">
    <property type="entry name" value="Trans_reg_C"/>
    <property type="match status" value="1"/>
</dbReference>
<dbReference type="EMBL" id="JBHSRF010000058">
    <property type="protein sequence ID" value="MFC6085238.1"/>
    <property type="molecule type" value="Genomic_DNA"/>
</dbReference>
<evidence type="ECO:0000256" key="5">
    <source>
        <dbReference type="PROSITE-ProRule" id="PRU01091"/>
    </source>
</evidence>
<dbReference type="InterPro" id="IPR036388">
    <property type="entry name" value="WH-like_DNA-bd_sf"/>
</dbReference>
<organism evidence="7 8">
    <name type="scientific">Sphaerisporangium aureirubrum</name>
    <dbReference type="NCBI Taxonomy" id="1544736"/>
    <lineage>
        <taxon>Bacteria</taxon>
        <taxon>Bacillati</taxon>
        <taxon>Actinomycetota</taxon>
        <taxon>Actinomycetes</taxon>
        <taxon>Streptosporangiales</taxon>
        <taxon>Streptosporangiaceae</taxon>
        <taxon>Sphaerisporangium</taxon>
    </lineage>
</organism>
<protein>
    <submittedName>
        <fullName evidence="7">BTAD domain-containing putative transcriptional regulator</fullName>
    </submittedName>
</protein>
<evidence type="ECO:0000256" key="4">
    <source>
        <dbReference type="ARBA" id="ARBA00023163"/>
    </source>
</evidence>
<comment type="caution">
    <text evidence="7">The sequence shown here is derived from an EMBL/GenBank/DDBJ whole genome shotgun (WGS) entry which is preliminary data.</text>
</comment>
<comment type="similarity">
    <text evidence="1">Belongs to the AfsR/DnrI/RedD regulatory family.</text>
</comment>
<dbReference type="InterPro" id="IPR005158">
    <property type="entry name" value="BTAD"/>
</dbReference>
<dbReference type="PANTHER" id="PTHR35807:SF1">
    <property type="entry name" value="TRANSCRIPTIONAL REGULATOR REDD"/>
    <property type="match status" value="1"/>
</dbReference>
<dbReference type="CDD" id="cd15831">
    <property type="entry name" value="BTAD"/>
    <property type="match status" value="1"/>
</dbReference>
<gene>
    <name evidence="7" type="ORF">ACFP1K_29015</name>
</gene>
<dbReference type="Gene3D" id="1.25.40.10">
    <property type="entry name" value="Tetratricopeptide repeat domain"/>
    <property type="match status" value="1"/>
</dbReference>
<keyword evidence="2" id="KW-0805">Transcription regulation</keyword>
<dbReference type="Proteomes" id="UP001596137">
    <property type="component" value="Unassembled WGS sequence"/>
</dbReference>
<evidence type="ECO:0000256" key="2">
    <source>
        <dbReference type="ARBA" id="ARBA00023015"/>
    </source>
</evidence>
<feature type="DNA-binding region" description="OmpR/PhoB-type" evidence="5">
    <location>
        <begin position="1"/>
        <end position="98"/>
    </location>
</feature>
<reference evidence="8" key="1">
    <citation type="journal article" date="2019" name="Int. J. Syst. Evol. Microbiol.">
        <title>The Global Catalogue of Microorganisms (GCM) 10K type strain sequencing project: providing services to taxonomists for standard genome sequencing and annotation.</title>
        <authorList>
            <consortium name="The Broad Institute Genomics Platform"/>
            <consortium name="The Broad Institute Genome Sequencing Center for Infectious Disease"/>
            <person name="Wu L."/>
            <person name="Ma J."/>
        </authorList>
    </citation>
    <scope>NUCLEOTIDE SEQUENCE [LARGE SCALE GENOMIC DNA]</scope>
    <source>
        <strain evidence="8">JCM 30346</strain>
    </source>
</reference>
<keyword evidence="8" id="KW-1185">Reference proteome</keyword>
<evidence type="ECO:0000259" key="6">
    <source>
        <dbReference type="PROSITE" id="PS51755"/>
    </source>
</evidence>
<dbReference type="InterPro" id="IPR011990">
    <property type="entry name" value="TPR-like_helical_dom_sf"/>
</dbReference>
<sequence>MIEFRALGALEMKTGNRVCTPTAPRVRQILALLLMRANQVVPLDLLLEELWNDAPPKTAVTTVQTYIYRLRTNVLQKSLGASGQATLPTVAHGYVLRVEPGALDADVFQRLVLQGRTHLEQGRFADAARSLRCGLDLWGGPPLANVRHGSMLQAHVALLEEDRLRALELRISADLALGLHREMIGELRSLVSAHPLNEWLHNQLITALGRAGRRSEALQAYQNLRAILKRELGLEPSAEAERLQAEVLSANGHGDRADLPLSIR</sequence>
<dbReference type="InterPro" id="IPR051677">
    <property type="entry name" value="AfsR-DnrI-RedD_regulator"/>
</dbReference>
<dbReference type="InterPro" id="IPR016032">
    <property type="entry name" value="Sig_transdc_resp-reg_C-effctor"/>
</dbReference>
<dbReference type="SUPFAM" id="SSF46894">
    <property type="entry name" value="C-terminal effector domain of the bipartite response regulators"/>
    <property type="match status" value="1"/>
</dbReference>
<dbReference type="SMART" id="SM01043">
    <property type="entry name" value="BTAD"/>
    <property type="match status" value="1"/>
</dbReference>
<dbReference type="InterPro" id="IPR001867">
    <property type="entry name" value="OmpR/PhoB-type_DNA-bd"/>
</dbReference>
<proteinExistence type="inferred from homology"/>
<feature type="domain" description="OmpR/PhoB-type" evidence="6">
    <location>
        <begin position="1"/>
        <end position="98"/>
    </location>
</feature>